<dbReference type="AlphaFoldDB" id="A5ASE4"/>
<reference evidence="2" key="1">
    <citation type="journal article" date="2007" name="PLoS ONE">
        <title>The first genome sequence of an elite grapevine cultivar (Pinot noir Vitis vinifera L.): coping with a highly heterozygous genome.</title>
        <authorList>
            <person name="Velasco R."/>
            <person name="Zharkikh A."/>
            <person name="Troggio M."/>
            <person name="Cartwright D.A."/>
            <person name="Cestaro A."/>
            <person name="Pruss D."/>
            <person name="Pindo M."/>
            <person name="FitzGerald L.M."/>
            <person name="Vezzulli S."/>
            <person name="Reid J."/>
            <person name="Malacarne G."/>
            <person name="Iliev D."/>
            <person name="Coppola G."/>
            <person name="Wardell B."/>
            <person name="Micheletti D."/>
            <person name="Macalma T."/>
            <person name="Facci M."/>
            <person name="Mitchell J.T."/>
            <person name="Perazzolli M."/>
            <person name="Eldredge G."/>
            <person name="Gatto P."/>
            <person name="Oyzerski R."/>
            <person name="Moretto M."/>
            <person name="Gutin N."/>
            <person name="Stefanini M."/>
            <person name="Chen Y."/>
            <person name="Segala C."/>
            <person name="Davenport C."/>
            <person name="Dematte L."/>
            <person name="Mraz A."/>
            <person name="Battilana J."/>
            <person name="Stormo K."/>
            <person name="Costa F."/>
            <person name="Tao Q."/>
            <person name="Si-Ammour A."/>
            <person name="Harkins T."/>
            <person name="Lackey A."/>
            <person name="Perbost C."/>
            <person name="Taillon B."/>
            <person name="Stella A."/>
            <person name="Solovyev V."/>
            <person name="Fawcett J.A."/>
            <person name="Sterck L."/>
            <person name="Vandepoele K."/>
            <person name="Grando S.M."/>
            <person name="Toppo S."/>
            <person name="Moser C."/>
            <person name="Lanchbury J."/>
            <person name="Bogden R."/>
            <person name="Skolnick M."/>
            <person name="Sgaramella V."/>
            <person name="Bhatnagar S.K."/>
            <person name="Fontana P."/>
            <person name="Gutin A."/>
            <person name="Van de Peer Y."/>
            <person name="Salamini F."/>
            <person name="Viola R."/>
        </authorList>
    </citation>
    <scope>NUCLEOTIDE SEQUENCE</scope>
</reference>
<sequence>MQGVKDVRTGWRRNMTVPPCDIAPSTRGNPDGVDPDSLAARDISHPDGRGGRFNYPGQTCPNPLIGFSHPNYFPVGWERRTIQLLLSDISGSSDSAYPESFSLSIQCHGVLLKLPDISDRHLEIFCFRYLMSKSPNSPCSPPIMGFLSL</sequence>
<protein>
    <submittedName>
        <fullName evidence="2">Uncharacterized protein</fullName>
    </submittedName>
</protein>
<dbReference type="EMBL" id="AM433764">
    <property type="protein sequence ID" value="CAN82554.1"/>
    <property type="molecule type" value="Genomic_DNA"/>
</dbReference>
<name>A5ASE4_VITVI</name>
<gene>
    <name evidence="2" type="ORF">VITISV_008505</name>
</gene>
<proteinExistence type="predicted"/>
<evidence type="ECO:0000313" key="2">
    <source>
        <dbReference type="EMBL" id="CAN82554.1"/>
    </source>
</evidence>
<evidence type="ECO:0000256" key="1">
    <source>
        <dbReference type="SAM" id="MobiDB-lite"/>
    </source>
</evidence>
<feature type="region of interest" description="Disordered" evidence="1">
    <location>
        <begin position="15"/>
        <end position="34"/>
    </location>
</feature>
<accession>A5ASE4</accession>
<organism evidence="2">
    <name type="scientific">Vitis vinifera</name>
    <name type="common">Grape</name>
    <dbReference type="NCBI Taxonomy" id="29760"/>
    <lineage>
        <taxon>Eukaryota</taxon>
        <taxon>Viridiplantae</taxon>
        <taxon>Streptophyta</taxon>
        <taxon>Embryophyta</taxon>
        <taxon>Tracheophyta</taxon>
        <taxon>Spermatophyta</taxon>
        <taxon>Magnoliopsida</taxon>
        <taxon>eudicotyledons</taxon>
        <taxon>Gunneridae</taxon>
        <taxon>Pentapetalae</taxon>
        <taxon>rosids</taxon>
        <taxon>Vitales</taxon>
        <taxon>Vitaceae</taxon>
        <taxon>Viteae</taxon>
        <taxon>Vitis</taxon>
    </lineage>
</organism>